<dbReference type="PANTHER" id="PTHR33048:SF47">
    <property type="entry name" value="INTEGRAL MEMBRANE PROTEIN-RELATED"/>
    <property type="match status" value="1"/>
</dbReference>
<feature type="transmembrane region" description="Helical" evidence="6">
    <location>
        <begin position="173"/>
        <end position="194"/>
    </location>
</feature>
<protein>
    <recommendedName>
        <fullName evidence="7">Rhodopsin domain-containing protein</fullName>
    </recommendedName>
</protein>
<evidence type="ECO:0000313" key="8">
    <source>
        <dbReference type="EMBL" id="KAJ7304822.1"/>
    </source>
</evidence>
<comment type="similarity">
    <text evidence="5">Belongs to the SAT4 family.</text>
</comment>
<evidence type="ECO:0000256" key="6">
    <source>
        <dbReference type="SAM" id="Phobius"/>
    </source>
</evidence>
<proteinExistence type="inferred from homology"/>
<evidence type="ECO:0000256" key="3">
    <source>
        <dbReference type="ARBA" id="ARBA00022989"/>
    </source>
</evidence>
<evidence type="ECO:0000259" key="7">
    <source>
        <dbReference type="Pfam" id="PF20684"/>
    </source>
</evidence>
<sequence length="475" mass="52268">MPLQVVSQRTTTYGADLAVGAVRLRHRGGYASFVLGTILARYAVTRTFLLRVLDDGFCRSPTRLVEPERDKILVDLWHHSNCISLRNASCGGRNFLKHNIGSGQDLGLAPSQTLGKTLPKNCSAIVPDSNSQITNIQRRANPLVTSARRMWLRPIRDIPDPGDQNTGSQAGSIQIVVTSVACSSIAFGATIYRLYKRRGRFWADDVWALIASLALVLQNNTGRGTSRFTAFYLMATAFYIIIWASRLSILFSIIRIDPSAERRQRLLWISLGFAAAAIFLLSQVFWLCEGGDTSWKNFRTPHCEAPLQVAVCQIVTDVIADTILLSAPLPLFRNLMNKSLGHKLRLIFSTCVATTVVSVAHVTFIFQEDHANIGISRLVENCLSLFVANLPVIITTTIDIVGEQDRIQTRPTTQFTSIFWSAETQTTRDAIELHMIGEDGPVDGPLSCAKIPNDVPVDGTADVIILAHPASSSHV</sequence>
<dbReference type="Proteomes" id="UP001218218">
    <property type="component" value="Unassembled WGS sequence"/>
</dbReference>
<dbReference type="InterPro" id="IPR049326">
    <property type="entry name" value="Rhodopsin_dom_fungi"/>
</dbReference>
<evidence type="ECO:0000313" key="9">
    <source>
        <dbReference type="Proteomes" id="UP001218218"/>
    </source>
</evidence>
<gene>
    <name evidence="8" type="ORF">DFH08DRAFT_1055195</name>
</gene>
<feature type="transmembrane region" description="Helical" evidence="6">
    <location>
        <begin position="266"/>
        <end position="287"/>
    </location>
</feature>
<dbReference type="Pfam" id="PF20684">
    <property type="entry name" value="Fung_rhodopsin"/>
    <property type="match status" value="1"/>
</dbReference>
<keyword evidence="9" id="KW-1185">Reference proteome</keyword>
<accession>A0AAD6Z3I4</accession>
<organism evidence="8 9">
    <name type="scientific">Mycena albidolilacea</name>
    <dbReference type="NCBI Taxonomy" id="1033008"/>
    <lineage>
        <taxon>Eukaryota</taxon>
        <taxon>Fungi</taxon>
        <taxon>Dikarya</taxon>
        <taxon>Basidiomycota</taxon>
        <taxon>Agaricomycotina</taxon>
        <taxon>Agaricomycetes</taxon>
        <taxon>Agaricomycetidae</taxon>
        <taxon>Agaricales</taxon>
        <taxon>Marasmiineae</taxon>
        <taxon>Mycenaceae</taxon>
        <taxon>Mycena</taxon>
    </lineage>
</organism>
<name>A0AAD6Z3I4_9AGAR</name>
<evidence type="ECO:0000256" key="4">
    <source>
        <dbReference type="ARBA" id="ARBA00023136"/>
    </source>
</evidence>
<keyword evidence="3 6" id="KW-1133">Transmembrane helix</keyword>
<evidence type="ECO:0000256" key="2">
    <source>
        <dbReference type="ARBA" id="ARBA00022692"/>
    </source>
</evidence>
<comment type="caution">
    <text evidence="8">The sequence shown here is derived from an EMBL/GenBank/DDBJ whole genome shotgun (WGS) entry which is preliminary data.</text>
</comment>
<reference evidence="8" key="1">
    <citation type="submission" date="2023-03" db="EMBL/GenBank/DDBJ databases">
        <title>Massive genome expansion in bonnet fungi (Mycena s.s.) driven by repeated elements and novel gene families across ecological guilds.</title>
        <authorList>
            <consortium name="Lawrence Berkeley National Laboratory"/>
            <person name="Harder C.B."/>
            <person name="Miyauchi S."/>
            <person name="Viragh M."/>
            <person name="Kuo A."/>
            <person name="Thoen E."/>
            <person name="Andreopoulos B."/>
            <person name="Lu D."/>
            <person name="Skrede I."/>
            <person name="Drula E."/>
            <person name="Henrissat B."/>
            <person name="Morin E."/>
            <person name="Kohler A."/>
            <person name="Barry K."/>
            <person name="LaButti K."/>
            <person name="Morin E."/>
            <person name="Salamov A."/>
            <person name="Lipzen A."/>
            <person name="Mereny Z."/>
            <person name="Hegedus B."/>
            <person name="Baldrian P."/>
            <person name="Stursova M."/>
            <person name="Weitz H."/>
            <person name="Taylor A."/>
            <person name="Grigoriev I.V."/>
            <person name="Nagy L.G."/>
            <person name="Martin F."/>
            <person name="Kauserud H."/>
        </authorList>
    </citation>
    <scope>NUCLEOTIDE SEQUENCE</scope>
    <source>
        <strain evidence="8">CBHHK002</strain>
    </source>
</reference>
<feature type="transmembrane region" description="Helical" evidence="6">
    <location>
        <begin position="201"/>
        <end position="218"/>
    </location>
</feature>
<keyword evidence="2 6" id="KW-0812">Transmembrane</keyword>
<dbReference type="EMBL" id="JARIHO010000098">
    <property type="protein sequence ID" value="KAJ7304822.1"/>
    <property type="molecule type" value="Genomic_DNA"/>
</dbReference>
<dbReference type="InterPro" id="IPR052337">
    <property type="entry name" value="SAT4-like"/>
</dbReference>
<feature type="transmembrane region" description="Helical" evidence="6">
    <location>
        <begin position="344"/>
        <end position="366"/>
    </location>
</feature>
<dbReference type="GO" id="GO:0016020">
    <property type="term" value="C:membrane"/>
    <property type="evidence" value="ECO:0007669"/>
    <property type="project" value="UniProtKB-SubCell"/>
</dbReference>
<feature type="domain" description="Rhodopsin" evidence="7">
    <location>
        <begin position="194"/>
        <end position="393"/>
    </location>
</feature>
<dbReference type="AlphaFoldDB" id="A0AAD6Z3I4"/>
<comment type="subcellular location">
    <subcellularLocation>
        <location evidence="1">Membrane</location>
        <topology evidence="1">Multi-pass membrane protein</topology>
    </subcellularLocation>
</comment>
<keyword evidence="4 6" id="KW-0472">Membrane</keyword>
<feature type="transmembrane region" description="Helical" evidence="6">
    <location>
        <begin position="230"/>
        <end position="254"/>
    </location>
</feature>
<evidence type="ECO:0000256" key="1">
    <source>
        <dbReference type="ARBA" id="ARBA00004141"/>
    </source>
</evidence>
<dbReference type="PANTHER" id="PTHR33048">
    <property type="entry name" value="PTH11-LIKE INTEGRAL MEMBRANE PROTEIN (AFU_ORTHOLOGUE AFUA_5G11245)"/>
    <property type="match status" value="1"/>
</dbReference>
<evidence type="ECO:0000256" key="5">
    <source>
        <dbReference type="ARBA" id="ARBA00038359"/>
    </source>
</evidence>